<evidence type="ECO:0000256" key="2">
    <source>
        <dbReference type="ARBA" id="ARBA00022448"/>
    </source>
</evidence>
<keyword evidence="3 9" id="KW-0812">Transmembrane</keyword>
<reference evidence="10" key="1">
    <citation type="journal article" date="2014" name="Front. Microbiol.">
        <title>High frequency of phylogenetically diverse reductive dehalogenase-homologous genes in deep subseafloor sedimentary metagenomes.</title>
        <authorList>
            <person name="Kawai M."/>
            <person name="Futagami T."/>
            <person name="Toyoda A."/>
            <person name="Takaki Y."/>
            <person name="Nishi S."/>
            <person name="Hori S."/>
            <person name="Arai W."/>
            <person name="Tsubouchi T."/>
            <person name="Morono Y."/>
            <person name="Uchiyama I."/>
            <person name="Ito T."/>
            <person name="Fujiyama A."/>
            <person name="Inagaki F."/>
            <person name="Takami H."/>
        </authorList>
    </citation>
    <scope>NUCLEOTIDE SEQUENCE</scope>
    <source>
        <strain evidence="10">Expedition CK06-06</strain>
    </source>
</reference>
<dbReference type="Pfam" id="PF03030">
    <property type="entry name" value="H_PPase"/>
    <property type="match status" value="1"/>
</dbReference>
<feature type="non-terminal residue" evidence="10">
    <location>
        <position position="269"/>
    </location>
</feature>
<comment type="subcellular location">
    <subcellularLocation>
        <location evidence="1">Endomembrane system</location>
        <topology evidence="1">Multi-pass membrane protein</topology>
    </subcellularLocation>
</comment>
<dbReference type="InterPro" id="IPR004131">
    <property type="entry name" value="PPase-energised_H-pump"/>
</dbReference>
<feature type="transmembrane region" description="Helical" evidence="9">
    <location>
        <begin position="162"/>
        <end position="180"/>
    </location>
</feature>
<evidence type="ECO:0000256" key="1">
    <source>
        <dbReference type="ARBA" id="ARBA00004127"/>
    </source>
</evidence>
<protein>
    <recommendedName>
        <fullName evidence="11">Sodium-translocating pyrophosphatase</fullName>
    </recommendedName>
</protein>
<evidence type="ECO:0000256" key="4">
    <source>
        <dbReference type="ARBA" id="ARBA00022842"/>
    </source>
</evidence>
<evidence type="ECO:0000256" key="5">
    <source>
        <dbReference type="ARBA" id="ARBA00022967"/>
    </source>
</evidence>
<proteinExistence type="predicted"/>
<feature type="transmembrane region" description="Helical" evidence="9">
    <location>
        <begin position="186"/>
        <end position="207"/>
    </location>
</feature>
<feature type="non-terminal residue" evidence="10">
    <location>
        <position position="1"/>
    </location>
</feature>
<sequence>VAVVVAAILWWQLGSMMAVGFLIGAFLSALAGFIGMTIAVRANVRTAEAAKEGLAPAFEVAFRGGAVTGFLVVGLGIIGVAGMYAWTHDVATLVALGFGGSLISVFARVGGGIYTKAADVGADLVGKVEAGIPEDDPRNPAVIADNVGDNVGDDAGMAADLFETYVVTAVAMMLLGSIIFKQETLIVYPLALGGVSIIASIIGSLFVRAGNKTKYLMGPLYIGLGISAVLAIAGFWWVTQNMLVDMVLPFTLTQLIWATVIGIVVTGLM</sequence>
<gene>
    <name evidence="10" type="ORF">S01H1_37435</name>
</gene>
<evidence type="ECO:0000256" key="8">
    <source>
        <dbReference type="ARBA" id="ARBA00023136"/>
    </source>
</evidence>
<evidence type="ECO:0000313" key="10">
    <source>
        <dbReference type="EMBL" id="GAG12261.1"/>
    </source>
</evidence>
<dbReference type="AlphaFoldDB" id="X0WHT0"/>
<feature type="transmembrane region" description="Helical" evidence="9">
    <location>
        <begin position="250"/>
        <end position="268"/>
    </location>
</feature>
<keyword evidence="8 9" id="KW-0472">Membrane</keyword>
<accession>X0WHT0</accession>
<dbReference type="GO" id="GO:0004427">
    <property type="term" value="F:inorganic diphosphate phosphatase activity"/>
    <property type="evidence" value="ECO:0007669"/>
    <property type="project" value="InterPro"/>
</dbReference>
<keyword evidence="6 9" id="KW-1133">Transmembrane helix</keyword>
<feature type="transmembrane region" description="Helical" evidence="9">
    <location>
        <begin position="18"/>
        <end position="40"/>
    </location>
</feature>
<evidence type="ECO:0000256" key="7">
    <source>
        <dbReference type="ARBA" id="ARBA00023065"/>
    </source>
</evidence>
<dbReference type="GO" id="GO:0012505">
    <property type="term" value="C:endomembrane system"/>
    <property type="evidence" value="ECO:0007669"/>
    <property type="project" value="UniProtKB-SubCell"/>
</dbReference>
<dbReference type="EMBL" id="BARS01023509">
    <property type="protein sequence ID" value="GAG12261.1"/>
    <property type="molecule type" value="Genomic_DNA"/>
</dbReference>
<feature type="transmembrane region" description="Helical" evidence="9">
    <location>
        <begin position="60"/>
        <end position="84"/>
    </location>
</feature>
<evidence type="ECO:0000256" key="3">
    <source>
        <dbReference type="ARBA" id="ARBA00022692"/>
    </source>
</evidence>
<keyword evidence="5" id="KW-1278">Translocase</keyword>
<name>X0WHT0_9ZZZZ</name>
<keyword evidence="2" id="KW-0813">Transport</keyword>
<comment type="caution">
    <text evidence="10">The sequence shown here is derived from an EMBL/GenBank/DDBJ whole genome shotgun (WGS) entry which is preliminary data.</text>
</comment>
<evidence type="ECO:0008006" key="11">
    <source>
        <dbReference type="Google" id="ProtNLM"/>
    </source>
</evidence>
<organism evidence="10">
    <name type="scientific">marine sediment metagenome</name>
    <dbReference type="NCBI Taxonomy" id="412755"/>
    <lineage>
        <taxon>unclassified sequences</taxon>
        <taxon>metagenomes</taxon>
        <taxon>ecological metagenomes</taxon>
    </lineage>
</organism>
<keyword evidence="7" id="KW-0406">Ion transport</keyword>
<dbReference type="GO" id="GO:0009678">
    <property type="term" value="F:diphosphate hydrolysis-driven proton transmembrane transporter activity"/>
    <property type="evidence" value="ECO:0007669"/>
    <property type="project" value="InterPro"/>
</dbReference>
<feature type="transmembrane region" description="Helical" evidence="9">
    <location>
        <begin position="219"/>
        <end position="238"/>
    </location>
</feature>
<dbReference type="PANTHER" id="PTHR31998">
    <property type="entry name" value="K(+)-INSENSITIVE PYROPHOSPHATE-ENERGIZED PROTON PUMP"/>
    <property type="match status" value="1"/>
</dbReference>
<dbReference type="GO" id="GO:0016020">
    <property type="term" value="C:membrane"/>
    <property type="evidence" value="ECO:0007669"/>
    <property type="project" value="InterPro"/>
</dbReference>
<evidence type="ECO:0000256" key="6">
    <source>
        <dbReference type="ARBA" id="ARBA00022989"/>
    </source>
</evidence>
<evidence type="ECO:0000256" key="9">
    <source>
        <dbReference type="SAM" id="Phobius"/>
    </source>
</evidence>
<feature type="transmembrane region" description="Helical" evidence="9">
    <location>
        <begin position="90"/>
        <end position="107"/>
    </location>
</feature>
<keyword evidence="4" id="KW-0460">Magnesium</keyword>